<evidence type="ECO:0000256" key="1">
    <source>
        <dbReference type="ARBA" id="ARBA00004571"/>
    </source>
</evidence>
<dbReference type="InterPro" id="IPR023996">
    <property type="entry name" value="TonB-dep_OMP_SusC/RagA"/>
</dbReference>
<dbReference type="InterPro" id="IPR039426">
    <property type="entry name" value="TonB-dep_rcpt-like"/>
</dbReference>
<sequence>MKLTTLLLIFSITQVSATSFAQKVTLNKKNAPLIQVMDEIRAQTGYDFFYDLELIKSAKPVTINIKDATLTEALEKCFDQQPFVYEVDDKAVVLKEKVPSFLNKVIDRFKAIDIHGKILDENGSPLIGATVLIKGGRTSTTTNNNGEFSMSNVKNDATLQISFIGYLTKEVKASSDLSRITLNINTSKLDEVQVIAYGTTTQRFNVGSVTKITAEEIGKQAISNPLEALQGRVPGLTISSTSGIPGASFNVQIRGQNTLKPSTSFIRPKDNPLFIIDGVPFAPQNGNINQFSSLASPGIGNLYNNAYGGLSPFNSINPGDIESIEVLRDADATAIYGSRGGNGVILITTKKGKAGKTDFSLNVRDGVSFIGKTMPMMNTQQYLSARKEAFANDGLTPNATLYDAAYAPDLTIFDTTRYTDWKKVFLGNTAHNLNVAASVSGGNENTQFRIGGSFNRDTYIFPGDFSDNRANFATNIHHASLNKKFSIDFTATYSYDKNNSSGAPNILAAYTLEPNYPALIDAQGNLIWDYKGVSLDGSYAGSNPFAYLKRMYNITNLNLNSNVLLTYQVVKGLTLRTSLGYNTFDSKEYSNTPQASQNPAFNPSSLAQFGNNNLSTWIAEPQIEYKSSYKKNNYSILVGSTFQRNASSKTEMDGYGYINDALLGSISGATTTSASDAFSEYKYSAIFGRINYRFDNKYLFNINGRRDGSSRFGPSKQFGNFGSVGAGWLFSEESLIKNNFPLLSFGKLRGSYGITGSDAIADYQYVSRYAPAKYTYGGNLGYLPQNLYNPRLSWANTKKLEFGLELGFNQDRVLFNATWYRNRSGDQLITYQLPAQTGFQTVYENWNAVVQNTGWEFSIQSTILKNGRFSWNSSFNLTIPQNKLLSFPGIENSSYSTTYFVSKSVNTVTGYNYAGVDQATGLFQFVAANGQLTSTPTYASQGKMNDYIIIGNTDPKFYGGFQNSFSYKGLQLDVFVEFKKQLGINYLSQVYSLLPGLEQNLPVTLLQRWQSPGQQTQFQRFSSQYGQEYDAANNFVQSSGIYSDASYIRLKTATLSYTIPTRFLGKINVRSLRLFATGQNLLTITNYKGNDPETQNFYGIPPLKTISFGLNLNL</sequence>
<evidence type="ECO:0000256" key="3">
    <source>
        <dbReference type="ARBA" id="ARBA00022452"/>
    </source>
</evidence>
<keyword evidence="9 10" id="KW-0998">Cell outer membrane</keyword>
<keyword evidence="12" id="KW-0732">Signal</keyword>
<feature type="signal peptide" evidence="12">
    <location>
        <begin position="1"/>
        <end position="17"/>
    </location>
</feature>
<keyword evidence="5 10" id="KW-0812">Transmembrane</keyword>
<dbReference type="Gene3D" id="2.40.170.20">
    <property type="entry name" value="TonB-dependent receptor, beta-barrel domain"/>
    <property type="match status" value="1"/>
</dbReference>
<dbReference type="NCBIfam" id="TIGR04057">
    <property type="entry name" value="SusC_RagA_signa"/>
    <property type="match status" value="1"/>
</dbReference>
<evidence type="ECO:0000259" key="14">
    <source>
        <dbReference type="Pfam" id="PF07660"/>
    </source>
</evidence>
<evidence type="ECO:0000256" key="5">
    <source>
        <dbReference type="ARBA" id="ARBA00022692"/>
    </source>
</evidence>
<dbReference type="SUPFAM" id="SSF56935">
    <property type="entry name" value="Porins"/>
    <property type="match status" value="1"/>
</dbReference>
<dbReference type="InterPro" id="IPR008969">
    <property type="entry name" value="CarboxyPept-like_regulatory"/>
</dbReference>
<evidence type="ECO:0000259" key="15">
    <source>
        <dbReference type="Pfam" id="PF07715"/>
    </source>
</evidence>
<comment type="similarity">
    <text evidence="10 11">Belongs to the TonB-dependent receptor family.</text>
</comment>
<dbReference type="RefSeq" id="WP_187073219.1">
    <property type="nucleotide sequence ID" value="NZ_JACRYL010000027.1"/>
</dbReference>
<keyword evidence="7 11" id="KW-0798">TonB box</keyword>
<name>A0ABR7KXJ4_9SPHI</name>
<dbReference type="InterPro" id="IPR000531">
    <property type="entry name" value="Beta-barrel_TonB"/>
</dbReference>
<accession>A0ABR7KXJ4</accession>
<reference evidence="16 17" key="1">
    <citation type="submission" date="2020-08" db="EMBL/GenBank/DDBJ databases">
        <authorList>
            <person name="Sun Q."/>
            <person name="Inoue M."/>
        </authorList>
    </citation>
    <scope>NUCLEOTIDE SEQUENCE [LARGE SCALE GENOMIC DNA]</scope>
    <source>
        <strain evidence="16 17">CCM 8938</strain>
    </source>
</reference>
<dbReference type="Pfam" id="PF13715">
    <property type="entry name" value="CarbopepD_reg_2"/>
    <property type="match status" value="1"/>
</dbReference>
<keyword evidence="4" id="KW-0410">Iron transport</keyword>
<keyword evidence="8 10" id="KW-0472">Membrane</keyword>
<dbReference type="NCBIfam" id="TIGR04056">
    <property type="entry name" value="OMP_RagA_SusC"/>
    <property type="match status" value="1"/>
</dbReference>
<feature type="domain" description="TonB-dependent receptor plug" evidence="15">
    <location>
        <begin position="206"/>
        <end position="344"/>
    </location>
</feature>
<evidence type="ECO:0000256" key="10">
    <source>
        <dbReference type="PROSITE-ProRule" id="PRU01360"/>
    </source>
</evidence>
<evidence type="ECO:0000259" key="13">
    <source>
        <dbReference type="Pfam" id="PF00593"/>
    </source>
</evidence>
<keyword evidence="3 10" id="KW-1134">Transmembrane beta strand</keyword>
<evidence type="ECO:0000256" key="6">
    <source>
        <dbReference type="ARBA" id="ARBA00023004"/>
    </source>
</evidence>
<dbReference type="EMBL" id="JACRYL010000027">
    <property type="protein sequence ID" value="MBC6112802.1"/>
    <property type="molecule type" value="Genomic_DNA"/>
</dbReference>
<comment type="subcellular location">
    <subcellularLocation>
        <location evidence="1 10">Cell outer membrane</location>
        <topology evidence="1 10">Multi-pass membrane protein</topology>
    </subcellularLocation>
</comment>
<feature type="domain" description="Secretin/TonB short N-terminal" evidence="14">
    <location>
        <begin position="46"/>
        <end position="95"/>
    </location>
</feature>
<evidence type="ECO:0000256" key="4">
    <source>
        <dbReference type="ARBA" id="ARBA00022496"/>
    </source>
</evidence>
<dbReference type="Pfam" id="PF00593">
    <property type="entry name" value="TonB_dep_Rec_b-barrel"/>
    <property type="match status" value="1"/>
</dbReference>
<keyword evidence="2 10" id="KW-0813">Transport</keyword>
<evidence type="ECO:0000313" key="17">
    <source>
        <dbReference type="Proteomes" id="UP000652755"/>
    </source>
</evidence>
<keyword evidence="17" id="KW-1185">Reference proteome</keyword>
<dbReference type="InterPro" id="IPR036942">
    <property type="entry name" value="Beta-barrel_TonB_sf"/>
</dbReference>
<dbReference type="InterPro" id="IPR012910">
    <property type="entry name" value="Plug_dom"/>
</dbReference>
<gene>
    <name evidence="16" type="ORF">H7U22_20455</name>
</gene>
<dbReference type="Pfam" id="PF07715">
    <property type="entry name" value="Plug"/>
    <property type="match status" value="1"/>
</dbReference>
<dbReference type="InterPro" id="IPR023997">
    <property type="entry name" value="TonB-dep_OMP_SusC/RagA_CS"/>
</dbReference>
<dbReference type="Gene3D" id="2.170.130.10">
    <property type="entry name" value="TonB-dependent receptor, plug domain"/>
    <property type="match status" value="1"/>
</dbReference>
<evidence type="ECO:0000313" key="16">
    <source>
        <dbReference type="EMBL" id="MBC6112802.1"/>
    </source>
</evidence>
<comment type="caution">
    <text evidence="16">The sequence shown here is derived from an EMBL/GenBank/DDBJ whole genome shotgun (WGS) entry which is preliminary data.</text>
</comment>
<dbReference type="Proteomes" id="UP000652755">
    <property type="component" value="Unassembled WGS sequence"/>
</dbReference>
<protein>
    <submittedName>
        <fullName evidence="16">SusC/RagA family TonB-linked outer membrane protein</fullName>
    </submittedName>
</protein>
<evidence type="ECO:0000256" key="7">
    <source>
        <dbReference type="ARBA" id="ARBA00023077"/>
    </source>
</evidence>
<keyword evidence="4" id="KW-0406">Ion transport</keyword>
<feature type="chain" id="PRO_5047287921" evidence="12">
    <location>
        <begin position="18"/>
        <end position="1114"/>
    </location>
</feature>
<dbReference type="InterPro" id="IPR011662">
    <property type="entry name" value="Secretin/TonB_short_N"/>
</dbReference>
<dbReference type="Gene3D" id="2.60.40.1120">
    <property type="entry name" value="Carboxypeptidase-like, regulatory domain"/>
    <property type="match status" value="1"/>
</dbReference>
<evidence type="ECO:0000256" key="11">
    <source>
        <dbReference type="RuleBase" id="RU003357"/>
    </source>
</evidence>
<evidence type="ECO:0000256" key="12">
    <source>
        <dbReference type="SAM" id="SignalP"/>
    </source>
</evidence>
<organism evidence="16 17">
    <name type="scientific">Pedobacter fastidiosus</name>
    <dbReference type="NCBI Taxonomy" id="2765361"/>
    <lineage>
        <taxon>Bacteria</taxon>
        <taxon>Pseudomonadati</taxon>
        <taxon>Bacteroidota</taxon>
        <taxon>Sphingobacteriia</taxon>
        <taxon>Sphingobacteriales</taxon>
        <taxon>Sphingobacteriaceae</taxon>
        <taxon>Pedobacter</taxon>
    </lineage>
</organism>
<evidence type="ECO:0000256" key="9">
    <source>
        <dbReference type="ARBA" id="ARBA00023237"/>
    </source>
</evidence>
<dbReference type="SUPFAM" id="SSF49464">
    <property type="entry name" value="Carboxypeptidase regulatory domain-like"/>
    <property type="match status" value="1"/>
</dbReference>
<proteinExistence type="inferred from homology"/>
<keyword evidence="6" id="KW-0408">Iron</keyword>
<dbReference type="Pfam" id="PF07660">
    <property type="entry name" value="STN"/>
    <property type="match status" value="1"/>
</dbReference>
<dbReference type="PROSITE" id="PS52016">
    <property type="entry name" value="TONB_DEPENDENT_REC_3"/>
    <property type="match status" value="1"/>
</dbReference>
<evidence type="ECO:0000256" key="2">
    <source>
        <dbReference type="ARBA" id="ARBA00022448"/>
    </source>
</evidence>
<evidence type="ECO:0000256" key="8">
    <source>
        <dbReference type="ARBA" id="ARBA00023136"/>
    </source>
</evidence>
<dbReference type="InterPro" id="IPR037066">
    <property type="entry name" value="Plug_dom_sf"/>
</dbReference>
<feature type="domain" description="TonB-dependent receptor-like beta-barrel" evidence="13">
    <location>
        <begin position="532"/>
        <end position="1081"/>
    </location>
</feature>